<dbReference type="GO" id="GO:0005975">
    <property type="term" value="P:carbohydrate metabolic process"/>
    <property type="evidence" value="ECO:0007669"/>
    <property type="project" value="InterPro"/>
</dbReference>
<comment type="similarity">
    <text evidence="1">Belongs to the N-acylglucosamine 2-epimerase family.</text>
</comment>
<evidence type="ECO:0000256" key="1">
    <source>
        <dbReference type="ARBA" id="ARBA00008558"/>
    </source>
</evidence>
<dbReference type="PANTHER" id="PTHR15108">
    <property type="entry name" value="N-ACYLGLUCOSAMINE-2-EPIMERASE"/>
    <property type="match status" value="1"/>
</dbReference>
<keyword evidence="2 3" id="KW-0413">Isomerase</keyword>
<dbReference type="InterPro" id="IPR012341">
    <property type="entry name" value="6hp_glycosidase-like_sf"/>
</dbReference>
<evidence type="ECO:0000256" key="2">
    <source>
        <dbReference type="ARBA" id="ARBA00023235"/>
    </source>
</evidence>
<dbReference type="SUPFAM" id="SSF48208">
    <property type="entry name" value="Six-hairpin glycosidases"/>
    <property type="match status" value="1"/>
</dbReference>
<dbReference type="Gene3D" id="1.50.10.10">
    <property type="match status" value="1"/>
</dbReference>
<dbReference type="EMBL" id="JABFBC010000001">
    <property type="protein sequence ID" value="NNU80097.1"/>
    <property type="molecule type" value="Genomic_DNA"/>
</dbReference>
<accession>A0A849L1H8</accession>
<name>A0A849L1H8_9RHOB</name>
<gene>
    <name evidence="3" type="ORF">HMH01_06565</name>
</gene>
<sequence>MTDTARLLGDARDQIDFFRRSLRADGGFDVLGWDGTSIPGVAQELHGTTRLVHSFALGHALGLPGCTDIIDAGMDFLWNHHRDARHGGYAWSVPRDGAPGDTTKLAYGHVFVLLAASSARAAGHPDAARLHADICEVIDRHFWDPDHRLLRDEFAADWTPFSTYRGMNANMHGAEAFLAAFEATGERAFLDRAGAILDFFIGQVAPSHGWRLPEHYTADWQVDPDYAGNPMFRPAGTTPGHSFEMARLQLQHWDLSGRPDTGAPDRARALVDRALADAWASDGGIVYTLDAKGRPAIRDRYWWPVTEAIGAIASLRKLGPDPALMAWEARLRAFAEAHFIDKARGGWFPEIDAQGKPVERQFHGKPDIYHALQACLIPAVPGLSRLIDGVRGLR</sequence>
<dbReference type="InterPro" id="IPR008928">
    <property type="entry name" value="6-hairpin_glycosidase_sf"/>
</dbReference>
<dbReference type="Pfam" id="PF07221">
    <property type="entry name" value="GlcNAc_2-epim"/>
    <property type="match status" value="1"/>
</dbReference>
<keyword evidence="4" id="KW-1185">Reference proteome</keyword>
<comment type="caution">
    <text evidence="3">The sequence shown here is derived from an EMBL/GenBank/DDBJ whole genome shotgun (WGS) entry which is preliminary data.</text>
</comment>
<organism evidence="3 4">
    <name type="scientific">Halovulum dunhuangense</name>
    <dbReference type="NCBI Taxonomy" id="1505036"/>
    <lineage>
        <taxon>Bacteria</taxon>
        <taxon>Pseudomonadati</taxon>
        <taxon>Pseudomonadota</taxon>
        <taxon>Alphaproteobacteria</taxon>
        <taxon>Rhodobacterales</taxon>
        <taxon>Paracoccaceae</taxon>
        <taxon>Halovulum</taxon>
    </lineage>
</organism>
<dbReference type="InterPro" id="IPR010819">
    <property type="entry name" value="AGE/CE"/>
</dbReference>
<proteinExistence type="inferred from homology"/>
<dbReference type="RefSeq" id="WP_171323570.1">
    <property type="nucleotide sequence ID" value="NZ_JABFBC010000001.1"/>
</dbReference>
<evidence type="ECO:0000313" key="4">
    <source>
        <dbReference type="Proteomes" id="UP000572377"/>
    </source>
</evidence>
<dbReference type="GO" id="GO:0016853">
    <property type="term" value="F:isomerase activity"/>
    <property type="evidence" value="ECO:0007669"/>
    <property type="project" value="UniProtKB-KW"/>
</dbReference>
<dbReference type="AlphaFoldDB" id="A0A849L1H8"/>
<dbReference type="Proteomes" id="UP000572377">
    <property type="component" value="Unassembled WGS sequence"/>
</dbReference>
<reference evidence="3 4" key="1">
    <citation type="submission" date="2020-05" db="EMBL/GenBank/DDBJ databases">
        <title>Gimesia benthica sp. nov., a novel planctomycete isolated from a deep-sea water sample of the Northwest Indian Ocean.</title>
        <authorList>
            <person name="Wang J."/>
            <person name="Ruan C."/>
            <person name="Song L."/>
            <person name="Zhu Y."/>
            <person name="Li A."/>
            <person name="Zheng X."/>
            <person name="Wang L."/>
            <person name="Lu Z."/>
            <person name="Huang Y."/>
            <person name="Du W."/>
            <person name="Zhou Y."/>
            <person name="Huang L."/>
            <person name="Dai X."/>
        </authorList>
    </citation>
    <scope>NUCLEOTIDE SEQUENCE [LARGE SCALE GENOMIC DNA]</scope>
    <source>
        <strain evidence="3 4">YYQ-30</strain>
    </source>
</reference>
<protein>
    <submittedName>
        <fullName evidence="3">AGE family epimerase/isomerase</fullName>
    </submittedName>
</protein>
<evidence type="ECO:0000313" key="3">
    <source>
        <dbReference type="EMBL" id="NNU80097.1"/>
    </source>
</evidence>